<dbReference type="Proteomes" id="UP000886667">
    <property type="component" value="Unassembled WGS sequence"/>
</dbReference>
<feature type="non-terminal residue" evidence="2">
    <location>
        <position position="103"/>
    </location>
</feature>
<reference evidence="2" key="1">
    <citation type="journal article" date="2021" name="Proc. Natl. Acad. Sci. U.S.A.">
        <title>Global biogeography of chemosynthetic symbionts reveals both localized and globally distributed symbiont groups. .</title>
        <authorList>
            <person name="Osvatic J.T."/>
            <person name="Wilkins L.G.E."/>
            <person name="Leibrecht L."/>
            <person name="Leray M."/>
            <person name="Zauner S."/>
            <person name="Polzin J."/>
            <person name="Camacho Y."/>
            <person name="Gros O."/>
            <person name="van Gils J.A."/>
            <person name="Eisen J.A."/>
            <person name="Petersen J.M."/>
            <person name="Yuen B."/>
        </authorList>
    </citation>
    <scope>NUCLEOTIDE SEQUENCE</scope>
    <source>
        <strain evidence="2">MAGclacostrist064TRANS</strain>
    </source>
</reference>
<protein>
    <recommendedName>
        <fullName evidence="4">Transporter</fullName>
    </recommendedName>
</protein>
<keyword evidence="1" id="KW-0732">Signal</keyword>
<feature type="signal peptide" evidence="1">
    <location>
        <begin position="1"/>
        <end position="26"/>
    </location>
</feature>
<feature type="chain" id="PRO_5038522025" description="Transporter" evidence="1">
    <location>
        <begin position="27"/>
        <end position="103"/>
    </location>
</feature>
<sequence>MNQATTRSVISFLLLGFALATCQASAWPTLQSRIQFGAIANDSPSENVFPSGFLNFDEGINLNRAELIIEKSPNANIKPRIGPFPGPAPVESDWGFEVDLRYG</sequence>
<evidence type="ECO:0000313" key="3">
    <source>
        <dbReference type="Proteomes" id="UP000886667"/>
    </source>
</evidence>
<comment type="caution">
    <text evidence="2">The sequence shown here is derived from an EMBL/GenBank/DDBJ whole genome shotgun (WGS) entry which is preliminary data.</text>
</comment>
<name>A0A9E4N7S4_9GAMM</name>
<evidence type="ECO:0000256" key="1">
    <source>
        <dbReference type="SAM" id="SignalP"/>
    </source>
</evidence>
<organism evidence="2 3">
    <name type="scientific">Candidatus Thiodiazotropha taylori</name>
    <dbReference type="NCBI Taxonomy" id="2792791"/>
    <lineage>
        <taxon>Bacteria</taxon>
        <taxon>Pseudomonadati</taxon>
        <taxon>Pseudomonadota</taxon>
        <taxon>Gammaproteobacteria</taxon>
        <taxon>Chromatiales</taxon>
        <taxon>Sedimenticolaceae</taxon>
        <taxon>Candidatus Thiodiazotropha</taxon>
    </lineage>
</organism>
<evidence type="ECO:0000313" key="2">
    <source>
        <dbReference type="EMBL" id="MCG7949000.1"/>
    </source>
</evidence>
<proteinExistence type="predicted"/>
<dbReference type="EMBL" id="JAEPCM010000837">
    <property type="protein sequence ID" value="MCG7949000.1"/>
    <property type="molecule type" value="Genomic_DNA"/>
</dbReference>
<accession>A0A9E4N7S4</accession>
<gene>
    <name evidence="2" type="ORF">JAZ07_21910</name>
</gene>
<evidence type="ECO:0008006" key="4">
    <source>
        <dbReference type="Google" id="ProtNLM"/>
    </source>
</evidence>
<dbReference type="AlphaFoldDB" id="A0A9E4N7S4"/>